<dbReference type="InParanoid" id="B9T9P9"/>
<dbReference type="eggNOG" id="ENOG502S6QD">
    <property type="taxonomic scope" value="Eukaryota"/>
</dbReference>
<keyword evidence="3" id="KW-1185">Reference proteome</keyword>
<protein>
    <recommendedName>
        <fullName evidence="1">AB hydrolase-1 domain-containing protein</fullName>
    </recommendedName>
</protein>
<dbReference type="GO" id="GO:0016298">
    <property type="term" value="F:lipase activity"/>
    <property type="evidence" value="ECO:0000318"/>
    <property type="project" value="GO_Central"/>
</dbReference>
<dbReference type="AlphaFoldDB" id="B9T9P9"/>
<reference evidence="3" key="1">
    <citation type="journal article" date="2010" name="Nat. Biotechnol.">
        <title>Draft genome sequence of the oilseed species Ricinus communis.</title>
        <authorList>
            <person name="Chan A.P."/>
            <person name="Crabtree J."/>
            <person name="Zhao Q."/>
            <person name="Lorenzi H."/>
            <person name="Orvis J."/>
            <person name="Puiu D."/>
            <person name="Melake-Berhan A."/>
            <person name="Jones K.M."/>
            <person name="Redman J."/>
            <person name="Chen G."/>
            <person name="Cahoon E.B."/>
            <person name="Gedil M."/>
            <person name="Stanke M."/>
            <person name="Haas B.J."/>
            <person name="Wortman J.R."/>
            <person name="Fraser-Liggett C.M."/>
            <person name="Ravel J."/>
            <person name="Rabinowicz P.D."/>
        </authorList>
    </citation>
    <scope>NUCLEOTIDE SEQUENCE [LARGE SCALE GENOMIC DNA]</scope>
    <source>
        <strain evidence="3">cv. Hale</strain>
    </source>
</reference>
<sequence length="455" mass="49927">MAGHIGKLGGGAQEAAALPLRMACSFRQLVEDRLDLLPQPAVGRRIPFLEQREVRLIAAFEIGGDQVVLAVEVVIERPFGDARLLGDGIDADGADALPVEELCGCIDDTVTGAFCRLFHEGKVYRLVSVTKSAVSLWISSSEMVERAAMDSGSQMGIAGQRIDIGCRDGIVLGGHLWNTVGPCHGTVIINPATGVLASYYHRYARFLSAHGFQVLTYDYRGIGLSRPARLRGCGYRWRDWGTLDFEAALTFARERDRLLPVAVVGHSIGGFLPGFAESAPGIERMLTVGAQYGYWGDYARSQRRSLFWKWHATMPALTAVFGYFPGRRIGWLEDLPAGVANEWSFRRARMEHSYPAPERKEIIARFAAVQAPILAIGMSDDPIGTPAAISRGLSYYSKADARQVAITPGDLGLEAVGHFSLFHQRHASGFWLDTLLWLRDGINPWPQRLCPAPAF</sequence>
<dbReference type="InterPro" id="IPR029058">
    <property type="entry name" value="AB_hydrolase_fold"/>
</dbReference>
<dbReference type="EMBL" id="EQ975425">
    <property type="protein sequence ID" value="EEF27418.1"/>
    <property type="molecule type" value="Genomic_DNA"/>
</dbReference>
<feature type="domain" description="AB hydrolase-1" evidence="1">
    <location>
        <begin position="196"/>
        <end position="422"/>
    </location>
</feature>
<evidence type="ECO:0000313" key="3">
    <source>
        <dbReference type="Proteomes" id="UP000008311"/>
    </source>
</evidence>
<evidence type="ECO:0000313" key="2">
    <source>
        <dbReference type="EMBL" id="EEF27418.1"/>
    </source>
</evidence>
<name>B9T9P9_RICCO</name>
<accession>B9T9P9</accession>
<dbReference type="Pfam" id="PF12697">
    <property type="entry name" value="Abhydrolase_6"/>
    <property type="match status" value="1"/>
</dbReference>
<organism evidence="2 3">
    <name type="scientific">Ricinus communis</name>
    <name type="common">Castor bean</name>
    <dbReference type="NCBI Taxonomy" id="3988"/>
    <lineage>
        <taxon>Eukaryota</taxon>
        <taxon>Viridiplantae</taxon>
        <taxon>Streptophyta</taxon>
        <taxon>Embryophyta</taxon>
        <taxon>Tracheophyta</taxon>
        <taxon>Spermatophyta</taxon>
        <taxon>Magnoliopsida</taxon>
        <taxon>eudicotyledons</taxon>
        <taxon>Gunneridae</taxon>
        <taxon>Pentapetalae</taxon>
        <taxon>rosids</taxon>
        <taxon>fabids</taxon>
        <taxon>Malpighiales</taxon>
        <taxon>Euphorbiaceae</taxon>
        <taxon>Acalyphoideae</taxon>
        <taxon>Acalypheae</taxon>
        <taxon>Ricinus</taxon>
    </lineage>
</organism>
<dbReference type="Proteomes" id="UP000008311">
    <property type="component" value="Unassembled WGS sequence"/>
</dbReference>
<gene>
    <name evidence="2" type="ORF">RCOM_0400130</name>
</gene>
<proteinExistence type="predicted"/>
<dbReference type="InterPro" id="IPR000073">
    <property type="entry name" value="AB_hydrolase_1"/>
</dbReference>
<dbReference type="GO" id="GO:0016020">
    <property type="term" value="C:membrane"/>
    <property type="evidence" value="ECO:0000318"/>
    <property type="project" value="GO_Central"/>
</dbReference>
<dbReference type="SUPFAM" id="SSF53474">
    <property type="entry name" value="alpha/beta-Hydrolases"/>
    <property type="match status" value="1"/>
</dbReference>
<evidence type="ECO:0000259" key="1">
    <source>
        <dbReference type="Pfam" id="PF12697"/>
    </source>
</evidence>
<dbReference type="Gene3D" id="3.40.50.1820">
    <property type="entry name" value="alpha/beta hydrolase"/>
    <property type="match status" value="1"/>
</dbReference>